<dbReference type="Proteomes" id="UP000683360">
    <property type="component" value="Unassembled WGS sequence"/>
</dbReference>
<dbReference type="EMBL" id="CAJPWZ010002907">
    <property type="protein sequence ID" value="CAG2247530.1"/>
    <property type="molecule type" value="Genomic_DNA"/>
</dbReference>
<accession>A0A8S3UP88</accession>
<evidence type="ECO:0000256" key="1">
    <source>
        <dbReference type="SAM" id="MobiDB-lite"/>
    </source>
</evidence>
<feature type="region of interest" description="Disordered" evidence="1">
    <location>
        <begin position="20"/>
        <end position="58"/>
    </location>
</feature>
<sequence>MWIGTSMRLDTQLNSQQVYRSAGRQVSRSTGQQVDRSAGRQVSKSTGQQVDRSAGRQVSRTTDAELCETGLTNVIIENCPDMFQTQTILDIMNKYGEVYTCKCRSGSLKREPGSVTDTKTVTNTWYIELIKLNQTIPPCITLGEFHINIFVENSIPHVNEYRD</sequence>
<comment type="caution">
    <text evidence="2">The sequence shown here is derived from an EMBL/GenBank/DDBJ whole genome shotgun (WGS) entry which is preliminary data.</text>
</comment>
<gene>
    <name evidence="2" type="ORF">MEDL_59434</name>
</gene>
<name>A0A8S3UP88_MYTED</name>
<proteinExistence type="predicted"/>
<evidence type="ECO:0000313" key="2">
    <source>
        <dbReference type="EMBL" id="CAG2247530.1"/>
    </source>
</evidence>
<evidence type="ECO:0000313" key="3">
    <source>
        <dbReference type="Proteomes" id="UP000683360"/>
    </source>
</evidence>
<organism evidence="2 3">
    <name type="scientific">Mytilus edulis</name>
    <name type="common">Blue mussel</name>
    <dbReference type="NCBI Taxonomy" id="6550"/>
    <lineage>
        <taxon>Eukaryota</taxon>
        <taxon>Metazoa</taxon>
        <taxon>Spiralia</taxon>
        <taxon>Lophotrochozoa</taxon>
        <taxon>Mollusca</taxon>
        <taxon>Bivalvia</taxon>
        <taxon>Autobranchia</taxon>
        <taxon>Pteriomorphia</taxon>
        <taxon>Mytilida</taxon>
        <taxon>Mytiloidea</taxon>
        <taxon>Mytilidae</taxon>
        <taxon>Mytilinae</taxon>
        <taxon>Mytilus</taxon>
    </lineage>
</organism>
<dbReference type="AlphaFoldDB" id="A0A8S3UP88"/>
<keyword evidence="3" id="KW-1185">Reference proteome</keyword>
<reference evidence="2" key="1">
    <citation type="submission" date="2021-03" db="EMBL/GenBank/DDBJ databases">
        <authorList>
            <person name="Bekaert M."/>
        </authorList>
    </citation>
    <scope>NUCLEOTIDE SEQUENCE</scope>
</reference>
<protein>
    <submittedName>
        <fullName evidence="2">MHC2</fullName>
    </submittedName>
</protein>